<dbReference type="Pfam" id="PF00248">
    <property type="entry name" value="Aldo_ket_red"/>
    <property type="match status" value="1"/>
</dbReference>
<dbReference type="InterPro" id="IPR036812">
    <property type="entry name" value="NAD(P)_OxRdtase_dom_sf"/>
</dbReference>
<evidence type="ECO:0000256" key="2">
    <source>
        <dbReference type="ARBA" id="ARBA00038157"/>
    </source>
</evidence>
<dbReference type="PANTHER" id="PTHR43364">
    <property type="entry name" value="NADH-SPECIFIC METHYLGLYOXAL REDUCTASE-RELATED"/>
    <property type="match status" value="1"/>
</dbReference>
<reference evidence="4 5" key="1">
    <citation type="journal article" date="2020" name="ISME J.">
        <title>Uncovering the hidden diversity of litter-decomposition mechanisms in mushroom-forming fungi.</title>
        <authorList>
            <person name="Floudas D."/>
            <person name="Bentzer J."/>
            <person name="Ahren D."/>
            <person name="Johansson T."/>
            <person name="Persson P."/>
            <person name="Tunlid A."/>
        </authorList>
    </citation>
    <scope>NUCLEOTIDE SEQUENCE [LARGE SCALE GENOMIC DNA]</scope>
    <source>
        <strain evidence="4 5">CBS 291.85</strain>
    </source>
</reference>
<evidence type="ECO:0000313" key="5">
    <source>
        <dbReference type="Proteomes" id="UP000559256"/>
    </source>
</evidence>
<dbReference type="Gene3D" id="3.20.20.100">
    <property type="entry name" value="NADP-dependent oxidoreductase domain"/>
    <property type="match status" value="1"/>
</dbReference>
<name>A0A8H5C699_9AGAR</name>
<dbReference type="InterPro" id="IPR050523">
    <property type="entry name" value="AKR_Detox_Biosynth"/>
</dbReference>
<comment type="similarity">
    <text evidence="2">Belongs to the aldo/keto reductase family. Aldo/keto reductase 2 subfamily.</text>
</comment>
<dbReference type="EMBL" id="JAACJM010000233">
    <property type="protein sequence ID" value="KAF5335901.1"/>
    <property type="molecule type" value="Genomic_DNA"/>
</dbReference>
<dbReference type="SUPFAM" id="SSF51430">
    <property type="entry name" value="NAD(P)-linked oxidoreductase"/>
    <property type="match status" value="1"/>
</dbReference>
<dbReference type="OrthoDB" id="48988at2759"/>
<evidence type="ECO:0000256" key="1">
    <source>
        <dbReference type="ARBA" id="ARBA00022857"/>
    </source>
</evidence>
<accession>A0A8H5C699</accession>
<organism evidence="4 5">
    <name type="scientific">Tetrapyrgos nigripes</name>
    <dbReference type="NCBI Taxonomy" id="182062"/>
    <lineage>
        <taxon>Eukaryota</taxon>
        <taxon>Fungi</taxon>
        <taxon>Dikarya</taxon>
        <taxon>Basidiomycota</taxon>
        <taxon>Agaricomycotina</taxon>
        <taxon>Agaricomycetes</taxon>
        <taxon>Agaricomycetidae</taxon>
        <taxon>Agaricales</taxon>
        <taxon>Marasmiineae</taxon>
        <taxon>Marasmiaceae</taxon>
        <taxon>Tetrapyrgos</taxon>
    </lineage>
</organism>
<gene>
    <name evidence="4" type="ORF">D9758_017678</name>
</gene>
<protein>
    <recommendedName>
        <fullName evidence="3">NADP-dependent oxidoreductase domain-containing protein</fullName>
    </recommendedName>
</protein>
<feature type="domain" description="NADP-dependent oxidoreductase" evidence="3">
    <location>
        <begin position="30"/>
        <end position="102"/>
    </location>
</feature>
<sequence length="116" mass="12700">MFFVRPPPPISKLGVYRTLSPKAGVRVSPLALGGASIGDQLNESQGYQDKETSFVILDTYFDLGGNFIDTANNYRNGSSEAFIGEWAEKRGIRDQLFIATKASGRQLEAAPILFNL</sequence>
<proteinExistence type="inferred from homology"/>
<dbReference type="AlphaFoldDB" id="A0A8H5C699"/>
<evidence type="ECO:0000259" key="3">
    <source>
        <dbReference type="Pfam" id="PF00248"/>
    </source>
</evidence>
<dbReference type="PANTHER" id="PTHR43364:SF7">
    <property type="entry name" value="NADP-DEPENDENT OXIDOREDUCTASE DOMAIN-CONTAINING PROTEIN-RELATED"/>
    <property type="match status" value="1"/>
</dbReference>
<keyword evidence="1" id="KW-0521">NADP</keyword>
<comment type="caution">
    <text evidence="4">The sequence shown here is derived from an EMBL/GenBank/DDBJ whole genome shotgun (WGS) entry which is preliminary data.</text>
</comment>
<keyword evidence="5" id="KW-1185">Reference proteome</keyword>
<dbReference type="Proteomes" id="UP000559256">
    <property type="component" value="Unassembled WGS sequence"/>
</dbReference>
<evidence type="ECO:0000313" key="4">
    <source>
        <dbReference type="EMBL" id="KAF5335901.1"/>
    </source>
</evidence>
<dbReference type="InterPro" id="IPR023210">
    <property type="entry name" value="NADP_OxRdtase_dom"/>
</dbReference>